<evidence type="ECO:0000256" key="1">
    <source>
        <dbReference type="SAM" id="SignalP"/>
    </source>
</evidence>
<gene>
    <name evidence="2" type="ORF">PCOR1329_LOCUS7018</name>
</gene>
<accession>A0ABN9Q1E0</accession>
<organism evidence="2 3">
    <name type="scientific">Prorocentrum cordatum</name>
    <dbReference type="NCBI Taxonomy" id="2364126"/>
    <lineage>
        <taxon>Eukaryota</taxon>
        <taxon>Sar</taxon>
        <taxon>Alveolata</taxon>
        <taxon>Dinophyceae</taxon>
        <taxon>Prorocentrales</taxon>
        <taxon>Prorocentraceae</taxon>
        <taxon>Prorocentrum</taxon>
    </lineage>
</organism>
<keyword evidence="1" id="KW-0732">Signal</keyword>
<dbReference type="Proteomes" id="UP001189429">
    <property type="component" value="Unassembled WGS sequence"/>
</dbReference>
<dbReference type="EMBL" id="CAUYUJ010001892">
    <property type="protein sequence ID" value="CAK0798153.1"/>
    <property type="molecule type" value="Genomic_DNA"/>
</dbReference>
<protein>
    <submittedName>
        <fullName evidence="2">Uncharacterized protein</fullName>
    </submittedName>
</protein>
<sequence length="436" mass="46866">MFFITSTCLCALSVLGTQVLAIHHRMHGSQLRRLHTPITLDAFYTATSCGTQGQVISDTSACDEAAGALGFSIGYMGTTDYGGDCAQWAVLGMQNWYYYHASNRPNAKHICRLPAYALGGVKCPAGYSEISSAAECDAAGITLNHSVSHNPEHGVQCYVRNEFGSLSVCKLPTYVLPDFATFQCPLGYAFLGAGDECVAAASDIGIPYFGIGNCPVCGAVSLRVVPTPSPTPGIIWQENCNEFADGFTPNNWGKICQNLPTAPVPEYIRIKIGQVTDYFRPITGASYCDMLTSPSHHQWSNDFLTWRTPDYYHGHVGGSAANWPKNNVDGDNRKFLTFWGNGFGGSGGCCHITYGGDSPMPGRPFTMDWCSAPTLITPICYSRATPVPLIQLRAALDGLSVSSSLPGSWILMTRLAGAKVGFTSRCFSAFGPCIEV</sequence>
<comment type="caution">
    <text evidence="2">The sequence shown here is derived from an EMBL/GenBank/DDBJ whole genome shotgun (WGS) entry which is preliminary data.</text>
</comment>
<keyword evidence="3" id="KW-1185">Reference proteome</keyword>
<feature type="signal peptide" evidence="1">
    <location>
        <begin position="1"/>
        <end position="21"/>
    </location>
</feature>
<evidence type="ECO:0000313" key="3">
    <source>
        <dbReference type="Proteomes" id="UP001189429"/>
    </source>
</evidence>
<evidence type="ECO:0000313" key="2">
    <source>
        <dbReference type="EMBL" id="CAK0798153.1"/>
    </source>
</evidence>
<reference evidence="2" key="1">
    <citation type="submission" date="2023-10" db="EMBL/GenBank/DDBJ databases">
        <authorList>
            <person name="Chen Y."/>
            <person name="Shah S."/>
            <person name="Dougan E. K."/>
            <person name="Thang M."/>
            <person name="Chan C."/>
        </authorList>
    </citation>
    <scope>NUCLEOTIDE SEQUENCE [LARGE SCALE GENOMIC DNA]</scope>
</reference>
<proteinExistence type="predicted"/>
<feature type="chain" id="PRO_5045433579" evidence="1">
    <location>
        <begin position="22"/>
        <end position="436"/>
    </location>
</feature>
<name>A0ABN9Q1E0_9DINO</name>